<evidence type="ECO:0000313" key="6">
    <source>
        <dbReference type="Proteomes" id="UP000275076"/>
    </source>
</evidence>
<accession>A0A428N1D3</accession>
<evidence type="ECO:0000256" key="2">
    <source>
        <dbReference type="ARBA" id="ARBA00023287"/>
    </source>
</evidence>
<dbReference type="SUPFAM" id="SSF54523">
    <property type="entry name" value="Pili subunits"/>
    <property type="match status" value="1"/>
</dbReference>
<dbReference type="GO" id="GO:0030420">
    <property type="term" value="P:establishment of competence for transformation"/>
    <property type="evidence" value="ECO:0007669"/>
    <property type="project" value="UniProtKB-KW"/>
</dbReference>
<comment type="caution">
    <text evidence="5">The sequence shown here is derived from an EMBL/GenBank/DDBJ whole genome shotgun (WGS) entry which is preliminary data.</text>
</comment>
<dbReference type="Gene3D" id="3.30.700.10">
    <property type="entry name" value="Glycoprotein, Type 4 Pilin"/>
    <property type="match status" value="1"/>
</dbReference>
<comment type="subcellular location">
    <subcellularLocation>
        <location evidence="1">Cell surface</location>
    </subcellularLocation>
</comment>
<evidence type="ECO:0000313" key="5">
    <source>
        <dbReference type="EMBL" id="RSL32265.1"/>
    </source>
</evidence>
<keyword evidence="4" id="KW-0472">Membrane</keyword>
<sequence>MKNVLNAAKNERGLTLIELLAVIVILGIIAAIAVPSIGGIIDNSKKDAHIANAEQMVSSARLAQVSDLAVDEENGTYEYSIEDLVEGGYIENVESPGNNGPYDHSNSTVEIDNSGDGDGDDGNENPTYTIKLAAEEGGNYISDETIDALRGSEDDEGRELVDLNGDN</sequence>
<proteinExistence type="predicted"/>
<keyword evidence="4" id="KW-0812">Transmembrane</keyword>
<dbReference type="InterPro" id="IPR012902">
    <property type="entry name" value="N_methyl_site"/>
</dbReference>
<gene>
    <name evidence="5" type="ORF">D7Z54_16575</name>
</gene>
<dbReference type="EMBL" id="RBVX01000016">
    <property type="protein sequence ID" value="RSL32265.1"/>
    <property type="molecule type" value="Genomic_DNA"/>
</dbReference>
<keyword evidence="4" id="KW-1133">Transmembrane helix</keyword>
<dbReference type="InterPro" id="IPR045584">
    <property type="entry name" value="Pilin-like"/>
</dbReference>
<feature type="region of interest" description="Disordered" evidence="3">
    <location>
        <begin position="93"/>
        <end position="127"/>
    </location>
</feature>
<dbReference type="RefSeq" id="WP_125557046.1">
    <property type="nucleotide sequence ID" value="NZ_RBVX01000016.1"/>
</dbReference>
<keyword evidence="2" id="KW-0178">Competence</keyword>
<dbReference type="AlphaFoldDB" id="A0A428N1D3"/>
<feature type="compositionally biased region" description="Acidic residues" evidence="3">
    <location>
        <begin position="113"/>
        <end position="123"/>
    </location>
</feature>
<reference evidence="5 6" key="1">
    <citation type="submission" date="2018-10" db="EMBL/GenBank/DDBJ databases">
        <title>Draft genome sequence of Bacillus salarius IM0101, isolated from a hypersaline soil in Inner Mongolia, China.</title>
        <authorList>
            <person name="Yamprayoonswat W."/>
            <person name="Boonvisut S."/>
            <person name="Jumpathong W."/>
            <person name="Sittihan S."/>
            <person name="Ruangsuj P."/>
            <person name="Wanthongcharoen S."/>
            <person name="Thongpramul N."/>
            <person name="Pimmason S."/>
            <person name="Yu B."/>
            <person name="Yasawong M."/>
        </authorList>
    </citation>
    <scope>NUCLEOTIDE SEQUENCE [LARGE SCALE GENOMIC DNA]</scope>
    <source>
        <strain evidence="5 6">IM0101</strain>
    </source>
</reference>
<dbReference type="Pfam" id="PF07963">
    <property type="entry name" value="N_methyl"/>
    <property type="match status" value="1"/>
</dbReference>
<protein>
    <submittedName>
        <fullName evidence="5">Prepilin-type N-terminal cleavage/methylation domain-containing protein</fullName>
    </submittedName>
</protein>
<keyword evidence="6" id="KW-1185">Reference proteome</keyword>
<evidence type="ECO:0000256" key="4">
    <source>
        <dbReference type="SAM" id="Phobius"/>
    </source>
</evidence>
<organism evidence="5 6">
    <name type="scientific">Salibacterium salarium</name>
    <dbReference type="NCBI Taxonomy" id="284579"/>
    <lineage>
        <taxon>Bacteria</taxon>
        <taxon>Bacillati</taxon>
        <taxon>Bacillota</taxon>
        <taxon>Bacilli</taxon>
        <taxon>Bacillales</taxon>
        <taxon>Bacillaceae</taxon>
    </lineage>
</organism>
<name>A0A428N1D3_9BACI</name>
<dbReference type="PROSITE" id="PS00409">
    <property type="entry name" value="PROKAR_NTER_METHYL"/>
    <property type="match status" value="1"/>
</dbReference>
<feature type="transmembrane region" description="Helical" evidence="4">
    <location>
        <begin position="20"/>
        <end position="41"/>
    </location>
</feature>
<evidence type="ECO:0000256" key="1">
    <source>
        <dbReference type="ARBA" id="ARBA00004241"/>
    </source>
</evidence>
<dbReference type="Proteomes" id="UP000275076">
    <property type="component" value="Unassembled WGS sequence"/>
</dbReference>
<dbReference type="NCBIfam" id="TIGR02532">
    <property type="entry name" value="IV_pilin_GFxxxE"/>
    <property type="match status" value="1"/>
</dbReference>
<dbReference type="GO" id="GO:0009986">
    <property type="term" value="C:cell surface"/>
    <property type="evidence" value="ECO:0007669"/>
    <property type="project" value="UniProtKB-SubCell"/>
</dbReference>
<dbReference type="OrthoDB" id="2454081at2"/>
<evidence type="ECO:0000256" key="3">
    <source>
        <dbReference type="SAM" id="MobiDB-lite"/>
    </source>
</evidence>